<sequence length="398" mass="45579">MPLLQERVIAAFFLSLFLAFYGGKTMKIYVKESKSLSIQTLSLMFYDSVTIVPLLSLDDVLYSDLIIVSQSDVSSMTGLEEYHVIIYEQLFQELSVRGYQEYYNNHDYYYLKNALQQAQNTNITTLISGSSYGAFGIDLEYIDNAVNMSSISQDLYYSIKLLCRACETNRNIRNIVLCVGHYCFFSDLSLAKTPSELQRISKVYYPLLHDSHNCLILPPKDEYYMQGNLIDFEKVINAYAATDYKDGFFNEKRPRNRCATVVWNAVSKSWSELSTEEKDQAGKTRAESHNKAIKHTASFNENLGVFQDFVYFCNDRGINLLLTAMPASSQYLKYLTPEYKNIFYSVLDKVDGTVHLLDLVEDSSFDNSFDFNDTDHLNDSGARKLSQMISSILNEINN</sequence>
<accession>A0AAE3D7S2</accession>
<organism evidence="1 2">
    <name type="scientific">Waltera acetigignens</name>
    <dbReference type="NCBI Taxonomy" id="2981769"/>
    <lineage>
        <taxon>Bacteria</taxon>
        <taxon>Bacillati</taxon>
        <taxon>Bacillota</taxon>
        <taxon>Clostridia</taxon>
        <taxon>Lachnospirales</taxon>
        <taxon>Lachnospiraceae</taxon>
        <taxon>Waltera</taxon>
    </lineage>
</organism>
<dbReference type="AlphaFoldDB" id="A0AAE3D7S2"/>
<protein>
    <recommendedName>
        <fullName evidence="3">SGNH/GDSL hydrolase family protein</fullName>
    </recommendedName>
</protein>
<reference evidence="1 2" key="1">
    <citation type="submission" date="2021-10" db="EMBL/GenBank/DDBJ databases">
        <title>Anaerobic single-cell dispensing facilitates the cultivation of human gut bacteria.</title>
        <authorList>
            <person name="Afrizal A."/>
        </authorList>
    </citation>
    <scope>NUCLEOTIDE SEQUENCE [LARGE SCALE GENOMIC DNA]</scope>
    <source>
        <strain evidence="1 2">CLA-AA-H273</strain>
    </source>
</reference>
<name>A0AAE3D7S2_9FIRM</name>
<dbReference type="EMBL" id="JAJEPV010000010">
    <property type="protein sequence ID" value="MCC2119085.1"/>
    <property type="molecule type" value="Genomic_DNA"/>
</dbReference>
<keyword evidence="2" id="KW-1185">Reference proteome</keyword>
<comment type="caution">
    <text evidence="1">The sequence shown here is derived from an EMBL/GenBank/DDBJ whole genome shotgun (WGS) entry which is preliminary data.</text>
</comment>
<evidence type="ECO:0008006" key="3">
    <source>
        <dbReference type="Google" id="ProtNLM"/>
    </source>
</evidence>
<gene>
    <name evidence="1" type="ORF">LKD75_05665</name>
</gene>
<proteinExistence type="predicted"/>
<evidence type="ECO:0000313" key="1">
    <source>
        <dbReference type="EMBL" id="MCC2119085.1"/>
    </source>
</evidence>
<evidence type="ECO:0000313" key="2">
    <source>
        <dbReference type="Proteomes" id="UP001197795"/>
    </source>
</evidence>
<dbReference type="Proteomes" id="UP001197795">
    <property type="component" value="Unassembled WGS sequence"/>
</dbReference>
<dbReference type="RefSeq" id="WP_227732971.1">
    <property type="nucleotide sequence ID" value="NZ_JAJEPV010000010.1"/>
</dbReference>